<gene>
    <name evidence="2" type="ORF">J1902_17580</name>
</gene>
<dbReference type="RefSeq" id="WP_207617672.1">
    <property type="nucleotide sequence ID" value="NZ_JAFNLL010000056.1"/>
</dbReference>
<evidence type="ECO:0000313" key="2">
    <source>
        <dbReference type="EMBL" id="MBO1269750.1"/>
    </source>
</evidence>
<proteinExistence type="predicted"/>
<reference evidence="2" key="1">
    <citation type="submission" date="2021-03" db="EMBL/GenBank/DDBJ databases">
        <title>A new species, PO-11, isolated from a karst cave deposit.</title>
        <authorList>
            <person name="Zhaoxiaoyong W."/>
        </authorList>
    </citation>
    <scope>NUCLEOTIDE SEQUENCE</scope>
    <source>
        <strain evidence="2">PO-11</strain>
    </source>
</reference>
<feature type="transmembrane region" description="Helical" evidence="1">
    <location>
        <begin position="102"/>
        <end position="121"/>
    </location>
</feature>
<name>A0A939HLX5_9MICC</name>
<sequence length="149" mass="15874">MSILAGVVLAAIGAFSLAGAGALYSEAAEIRSLPVESLRMNAKGQDVGANVRIADEIVPVDFSGVVPHQPGEVLEIRFVPGSHGRAVMASVSREQYEGGQRVLLMVGLAMLAVAASWRPFIRRMAVRKYMPDALSALRVGSPLPERVDY</sequence>
<keyword evidence="1" id="KW-0472">Membrane</keyword>
<keyword evidence="1" id="KW-1133">Transmembrane helix</keyword>
<evidence type="ECO:0000313" key="3">
    <source>
        <dbReference type="Proteomes" id="UP000664164"/>
    </source>
</evidence>
<protein>
    <submittedName>
        <fullName evidence="2">Uncharacterized protein</fullName>
    </submittedName>
</protein>
<keyword evidence="1" id="KW-0812">Transmembrane</keyword>
<accession>A0A939HLX5</accession>
<dbReference type="EMBL" id="JAFNLL010000056">
    <property type="protein sequence ID" value="MBO1269750.1"/>
    <property type="molecule type" value="Genomic_DNA"/>
</dbReference>
<organism evidence="2 3">
    <name type="scientific">Arthrobacter cavernae</name>
    <dbReference type="NCBI Taxonomy" id="2817681"/>
    <lineage>
        <taxon>Bacteria</taxon>
        <taxon>Bacillati</taxon>
        <taxon>Actinomycetota</taxon>
        <taxon>Actinomycetes</taxon>
        <taxon>Micrococcales</taxon>
        <taxon>Micrococcaceae</taxon>
        <taxon>Arthrobacter</taxon>
    </lineage>
</organism>
<dbReference type="AlphaFoldDB" id="A0A939HLX5"/>
<dbReference type="Proteomes" id="UP000664164">
    <property type="component" value="Unassembled WGS sequence"/>
</dbReference>
<comment type="caution">
    <text evidence="2">The sequence shown here is derived from an EMBL/GenBank/DDBJ whole genome shotgun (WGS) entry which is preliminary data.</text>
</comment>
<keyword evidence="3" id="KW-1185">Reference proteome</keyword>
<evidence type="ECO:0000256" key="1">
    <source>
        <dbReference type="SAM" id="Phobius"/>
    </source>
</evidence>